<keyword evidence="12" id="KW-1185">Reference proteome</keyword>
<evidence type="ECO:0000256" key="2">
    <source>
        <dbReference type="ARBA" id="ARBA00009425"/>
    </source>
</evidence>
<evidence type="ECO:0000259" key="8">
    <source>
        <dbReference type="Pfam" id="PF04039"/>
    </source>
</evidence>
<sequence length="329" mass="35155">MELIINVVLLSMLIVVACFIARSKDLMVTVILFSIYGLLCASFFMLMDAVDVAFTEAAVGAGISPLLMLITLASVGRFQQAGRYPVVLIGFIGAVLGGLLVWATLGMPMFGDALAPVHQHVAPRYIEESGVEVGVPNIVTSVLASYRAFDTLGEVVVIFTAGVGVLSLLGGGSYQKRFLIDRIIDREEHKILRVVSKILIPPILLFALYVQFHGDYGPGGGFQAGVIFAAGVVLYTLFFGLKVVQQVISEMSVRVLAALGVLLYGCVGLVSLLKGHNYLDYYALAANPKTGQHLGILVIELGVGITVASVMILFFYTFARNFGGRGAVS</sequence>
<accession>A0A8J6ITU4</accession>
<feature type="transmembrane region" description="Helical" evidence="7">
    <location>
        <begin position="191"/>
        <end position="210"/>
    </location>
</feature>
<dbReference type="NCBIfam" id="NF009162">
    <property type="entry name" value="PRK12508.1"/>
    <property type="match status" value="1"/>
</dbReference>
<dbReference type="NCBIfam" id="NF009159">
    <property type="entry name" value="PRK12504.1"/>
    <property type="match status" value="1"/>
</dbReference>
<evidence type="ECO:0000256" key="7">
    <source>
        <dbReference type="SAM" id="Phobius"/>
    </source>
</evidence>
<dbReference type="Pfam" id="PF20501">
    <property type="entry name" value="MbhE"/>
    <property type="match status" value="1"/>
</dbReference>
<feature type="transmembrane region" description="Helical" evidence="7">
    <location>
        <begin position="151"/>
        <end position="170"/>
    </location>
</feature>
<evidence type="ECO:0000313" key="11">
    <source>
        <dbReference type="EMBL" id="MBC3765513.1"/>
    </source>
</evidence>
<feature type="transmembrane region" description="Helical" evidence="7">
    <location>
        <begin position="53"/>
        <end position="72"/>
    </location>
</feature>
<comment type="similarity">
    <text evidence="2">Belongs to the CPA3 antiporters (TC 2.A.63) subunit B family.</text>
</comment>
<dbReference type="PANTHER" id="PTHR33932">
    <property type="entry name" value="NA(+)/H(+) ANTIPORTER SUBUNIT B"/>
    <property type="match status" value="1"/>
</dbReference>
<dbReference type="InterPro" id="IPR050622">
    <property type="entry name" value="CPA3_antiporter_subunitB"/>
</dbReference>
<keyword evidence="4 7" id="KW-0812">Transmembrane</keyword>
<keyword evidence="5 7" id="KW-1133">Transmembrane helix</keyword>
<feature type="domain" description="Na+/H+ antiporter MnhB subunit-related protein" evidence="8">
    <location>
        <begin position="191"/>
        <end position="312"/>
    </location>
</feature>
<feature type="transmembrane region" description="Helical" evidence="7">
    <location>
        <begin position="84"/>
        <end position="105"/>
    </location>
</feature>
<reference evidence="11" key="1">
    <citation type="journal article" date="2018" name="Int. J. Syst. Evol. Microbiol.">
        <title>Neptunicella marina gen. nov., sp. nov., isolated from surface seawater.</title>
        <authorList>
            <person name="Liu X."/>
            <person name="Lai Q."/>
            <person name="Du Y."/>
            <person name="Zhang X."/>
            <person name="Liu Z."/>
            <person name="Sun F."/>
            <person name="Shao Z."/>
        </authorList>
    </citation>
    <scope>NUCLEOTIDE SEQUENCE</scope>
    <source>
        <strain evidence="11">S27-2</strain>
    </source>
</reference>
<name>A0A8J6ITU4_9ALTE</name>
<feature type="domain" description="MrpA C-terminal/MbhD" evidence="9">
    <location>
        <begin position="12"/>
        <end position="75"/>
    </location>
</feature>
<protein>
    <submittedName>
        <fullName evidence="11">Na(+)/H(+) antiporter subunit B</fullName>
    </submittedName>
</protein>
<reference evidence="11" key="2">
    <citation type="submission" date="2020-08" db="EMBL/GenBank/DDBJ databases">
        <authorList>
            <person name="Lai Q."/>
        </authorList>
    </citation>
    <scope>NUCLEOTIDE SEQUENCE</scope>
    <source>
        <strain evidence="11">S27-2</strain>
    </source>
</reference>
<evidence type="ECO:0000313" key="12">
    <source>
        <dbReference type="Proteomes" id="UP000601768"/>
    </source>
</evidence>
<dbReference type="InterPro" id="IPR046806">
    <property type="entry name" value="MrpA_C/MbhE"/>
</dbReference>
<dbReference type="Pfam" id="PF13244">
    <property type="entry name" value="MbhD"/>
    <property type="match status" value="1"/>
</dbReference>
<evidence type="ECO:0000256" key="6">
    <source>
        <dbReference type="ARBA" id="ARBA00023136"/>
    </source>
</evidence>
<dbReference type="EMBL" id="JACNEP010000004">
    <property type="protein sequence ID" value="MBC3765513.1"/>
    <property type="molecule type" value="Genomic_DNA"/>
</dbReference>
<feature type="transmembrane region" description="Helical" evidence="7">
    <location>
        <begin position="222"/>
        <end position="241"/>
    </location>
</feature>
<feature type="domain" description="MrpA C-terminal/MbhE" evidence="10">
    <location>
        <begin position="115"/>
        <end position="169"/>
    </location>
</feature>
<dbReference type="Proteomes" id="UP000601768">
    <property type="component" value="Unassembled WGS sequence"/>
</dbReference>
<feature type="transmembrane region" description="Helical" evidence="7">
    <location>
        <begin position="28"/>
        <end position="47"/>
    </location>
</feature>
<evidence type="ECO:0000259" key="9">
    <source>
        <dbReference type="Pfam" id="PF13244"/>
    </source>
</evidence>
<dbReference type="Pfam" id="PF04039">
    <property type="entry name" value="MnhB"/>
    <property type="match status" value="1"/>
</dbReference>
<keyword evidence="3" id="KW-1003">Cell membrane</keyword>
<evidence type="ECO:0000256" key="5">
    <source>
        <dbReference type="ARBA" id="ARBA00022989"/>
    </source>
</evidence>
<feature type="transmembrane region" description="Helical" evidence="7">
    <location>
        <begin position="6"/>
        <end position="21"/>
    </location>
</feature>
<feature type="transmembrane region" description="Helical" evidence="7">
    <location>
        <begin position="293"/>
        <end position="316"/>
    </location>
</feature>
<comment type="caution">
    <text evidence="11">The sequence shown here is derived from an EMBL/GenBank/DDBJ whole genome shotgun (WGS) entry which is preliminary data.</text>
</comment>
<evidence type="ECO:0000259" key="10">
    <source>
        <dbReference type="Pfam" id="PF20501"/>
    </source>
</evidence>
<dbReference type="PANTHER" id="PTHR33932:SF4">
    <property type="entry name" value="NA(+)_H(+) ANTIPORTER SUBUNIT B"/>
    <property type="match status" value="1"/>
</dbReference>
<keyword evidence="6 7" id="KW-0472">Membrane</keyword>
<dbReference type="AlphaFoldDB" id="A0A8J6ITU4"/>
<proteinExistence type="inferred from homology"/>
<dbReference type="InterPro" id="IPR025383">
    <property type="entry name" value="MrpA_C/MbhD"/>
</dbReference>
<feature type="transmembrane region" description="Helical" evidence="7">
    <location>
        <begin position="253"/>
        <end position="273"/>
    </location>
</feature>
<evidence type="ECO:0000256" key="3">
    <source>
        <dbReference type="ARBA" id="ARBA00022475"/>
    </source>
</evidence>
<gene>
    <name evidence="11" type="ORF">H8B19_06470</name>
</gene>
<dbReference type="InterPro" id="IPR007182">
    <property type="entry name" value="MnhB"/>
</dbReference>
<comment type="subcellular location">
    <subcellularLocation>
        <location evidence="1">Cell membrane</location>
        <topology evidence="1">Multi-pass membrane protein</topology>
    </subcellularLocation>
</comment>
<organism evidence="11 12">
    <name type="scientific">Neptunicella marina</name>
    <dbReference type="NCBI Taxonomy" id="2125989"/>
    <lineage>
        <taxon>Bacteria</taxon>
        <taxon>Pseudomonadati</taxon>
        <taxon>Pseudomonadota</taxon>
        <taxon>Gammaproteobacteria</taxon>
        <taxon>Alteromonadales</taxon>
        <taxon>Alteromonadaceae</taxon>
        <taxon>Neptunicella</taxon>
    </lineage>
</organism>
<evidence type="ECO:0000256" key="4">
    <source>
        <dbReference type="ARBA" id="ARBA00022692"/>
    </source>
</evidence>
<evidence type="ECO:0000256" key="1">
    <source>
        <dbReference type="ARBA" id="ARBA00004651"/>
    </source>
</evidence>
<dbReference type="NCBIfam" id="NF009161">
    <property type="entry name" value="PRK12507.1"/>
    <property type="match status" value="1"/>
</dbReference>
<dbReference type="GO" id="GO:0005886">
    <property type="term" value="C:plasma membrane"/>
    <property type="evidence" value="ECO:0007669"/>
    <property type="project" value="UniProtKB-SubCell"/>
</dbReference>